<dbReference type="GO" id="GO:0030973">
    <property type="term" value="F:molybdate ion binding"/>
    <property type="evidence" value="ECO:0007669"/>
    <property type="project" value="TreeGrafter"/>
</dbReference>
<protein>
    <submittedName>
        <fullName evidence="2">Extracellular solute-binding protein family 1</fullName>
    </submittedName>
</protein>
<dbReference type="Pfam" id="PF13531">
    <property type="entry name" value="SBP_bac_11"/>
    <property type="match status" value="1"/>
</dbReference>
<dbReference type="PANTHER" id="PTHR30632:SF16">
    <property type="entry name" value="MOLYBDATE_TUNGSTATE-BINDING PROTEIN WTPA"/>
    <property type="match status" value="1"/>
</dbReference>
<accession>T1CRL6</accession>
<dbReference type="EMBL" id="AUZY01002644">
    <property type="protein sequence ID" value="EQD71875.1"/>
    <property type="molecule type" value="Genomic_DNA"/>
</dbReference>
<reference evidence="2" key="2">
    <citation type="journal article" date="2014" name="ISME J.">
        <title>Microbial stratification in low pH oxic and suboxic macroscopic growths along an acid mine drainage.</title>
        <authorList>
            <person name="Mendez-Garcia C."/>
            <person name="Mesa V."/>
            <person name="Sprenger R.R."/>
            <person name="Richter M."/>
            <person name="Diez M.S."/>
            <person name="Solano J."/>
            <person name="Bargiela R."/>
            <person name="Golyshina O.V."/>
            <person name="Manteca A."/>
            <person name="Ramos J.L."/>
            <person name="Gallego J.R."/>
            <person name="Llorente I."/>
            <person name="Martins Dos Santos V.A."/>
            <person name="Jensen O.N."/>
            <person name="Pelaez A.I."/>
            <person name="Sanchez J."/>
            <person name="Ferrer M."/>
        </authorList>
    </citation>
    <scope>NUCLEOTIDE SEQUENCE</scope>
</reference>
<sequence>MWHFNTLMSPRTERLATIVALILVLAAGVAGGWYARGSAAPSSGSGGSTLWVGAAGTLAPVLPGLGAAFANETPGVQAPAAAQTFEGSIALLKSIGALEVHYDVAAVADYRLIPNLLEPHGAAWELVFASDPMVLVYNPSVAAFAGLNTTNWAARLQSPGVLLGVANASIDPLGYA</sequence>
<dbReference type="Gene3D" id="3.40.190.10">
    <property type="entry name" value="Periplasmic binding protein-like II"/>
    <property type="match status" value="1"/>
</dbReference>
<name>T1CRL6_9ZZZZ</name>
<dbReference type="SUPFAM" id="SSF53850">
    <property type="entry name" value="Periplasmic binding protein-like II"/>
    <property type="match status" value="1"/>
</dbReference>
<feature type="non-terminal residue" evidence="2">
    <location>
        <position position="176"/>
    </location>
</feature>
<organism evidence="2">
    <name type="scientific">mine drainage metagenome</name>
    <dbReference type="NCBI Taxonomy" id="410659"/>
    <lineage>
        <taxon>unclassified sequences</taxon>
        <taxon>metagenomes</taxon>
        <taxon>ecological metagenomes</taxon>
    </lineage>
</organism>
<gene>
    <name evidence="2" type="ORF">B1B_04205</name>
</gene>
<dbReference type="PANTHER" id="PTHR30632">
    <property type="entry name" value="MOLYBDATE-BINDING PERIPLASMIC PROTEIN"/>
    <property type="match status" value="1"/>
</dbReference>
<reference evidence="2" key="1">
    <citation type="submission" date="2013-08" db="EMBL/GenBank/DDBJ databases">
        <authorList>
            <person name="Mendez C."/>
            <person name="Richter M."/>
            <person name="Ferrer M."/>
            <person name="Sanchez J."/>
        </authorList>
    </citation>
    <scope>NUCLEOTIDE SEQUENCE</scope>
</reference>
<comment type="similarity">
    <text evidence="1">Belongs to the bacterial solute-binding protein 1 family. WtpA subfamily.</text>
</comment>
<evidence type="ECO:0000256" key="1">
    <source>
        <dbReference type="ARBA" id="ARBA00009438"/>
    </source>
</evidence>
<dbReference type="GO" id="GO:0015689">
    <property type="term" value="P:molybdate ion transport"/>
    <property type="evidence" value="ECO:0007669"/>
    <property type="project" value="TreeGrafter"/>
</dbReference>
<dbReference type="InterPro" id="IPR050682">
    <property type="entry name" value="ModA/WtpA"/>
</dbReference>
<proteinExistence type="inferred from homology"/>
<comment type="caution">
    <text evidence="2">The sequence shown here is derived from an EMBL/GenBank/DDBJ whole genome shotgun (WGS) entry which is preliminary data.</text>
</comment>
<dbReference type="AlphaFoldDB" id="T1CRL6"/>
<evidence type="ECO:0000313" key="2">
    <source>
        <dbReference type="EMBL" id="EQD71875.1"/>
    </source>
</evidence>